<accession>A0A4D6WUC3</accession>
<dbReference type="InterPro" id="IPR036899">
    <property type="entry name" value="Ribosomal_uL13_sf"/>
</dbReference>
<evidence type="ECO:0000313" key="5">
    <source>
        <dbReference type="EMBL" id="QCI06030.1"/>
    </source>
</evidence>
<dbReference type="NCBIfam" id="TIGR01066">
    <property type="entry name" value="rplM_bact"/>
    <property type="match status" value="1"/>
</dbReference>
<reference evidence="5" key="1">
    <citation type="journal article" date="2019" name="Mol. Phylogenet. Evol.">
        <title>Morphological evolution and classification of the red algal order Ceramiales inferred using plastid phylogenomics.</title>
        <authorList>
            <person name="Diaz-Tapia P."/>
            <person name="Pasella M.M."/>
            <person name="Verbruggen H."/>
            <person name="Maggs C.A."/>
        </authorList>
    </citation>
    <scope>NUCLEOTIDE SEQUENCE</scope>
    <source>
        <strain evidence="5">PD3001_3</strain>
    </source>
</reference>
<geneLocation type="plastid" evidence="5"/>
<dbReference type="GO" id="GO:0022625">
    <property type="term" value="C:cytosolic large ribosomal subunit"/>
    <property type="evidence" value="ECO:0007669"/>
    <property type="project" value="TreeGrafter"/>
</dbReference>
<gene>
    <name evidence="5" type="primary">rpl13</name>
</gene>
<dbReference type="HAMAP" id="MF_01366">
    <property type="entry name" value="Ribosomal_uL13"/>
    <property type="match status" value="1"/>
</dbReference>
<dbReference type="InterPro" id="IPR005822">
    <property type="entry name" value="Ribosomal_uL13"/>
</dbReference>
<dbReference type="EMBL" id="MK814649">
    <property type="protein sequence ID" value="QCI06030.1"/>
    <property type="molecule type" value="Genomic_DNA"/>
</dbReference>
<proteinExistence type="inferred from homology"/>
<dbReference type="SUPFAM" id="SSF52161">
    <property type="entry name" value="Ribosomal protein L13"/>
    <property type="match status" value="1"/>
</dbReference>
<evidence type="ECO:0000256" key="2">
    <source>
        <dbReference type="ARBA" id="ARBA00022980"/>
    </source>
</evidence>
<name>A0A4D6WUC3_9FLOR</name>
<dbReference type="GO" id="GO:0003729">
    <property type="term" value="F:mRNA binding"/>
    <property type="evidence" value="ECO:0007669"/>
    <property type="project" value="TreeGrafter"/>
</dbReference>
<dbReference type="AlphaFoldDB" id="A0A4D6WUC3"/>
<dbReference type="PROSITE" id="PS00783">
    <property type="entry name" value="RIBOSOMAL_L13"/>
    <property type="match status" value="1"/>
</dbReference>
<keyword evidence="2 4" id="KW-0689">Ribosomal protein</keyword>
<dbReference type="CDD" id="cd00392">
    <property type="entry name" value="Ribosomal_L13"/>
    <property type="match status" value="1"/>
</dbReference>
<dbReference type="InterPro" id="IPR005823">
    <property type="entry name" value="Ribosomal_uL13_bac-type"/>
</dbReference>
<keyword evidence="5" id="KW-0934">Plastid</keyword>
<dbReference type="PANTHER" id="PTHR11545">
    <property type="entry name" value="RIBOSOMAL PROTEIN L13"/>
    <property type="match status" value="1"/>
</dbReference>
<dbReference type="GO" id="GO:0017148">
    <property type="term" value="P:negative regulation of translation"/>
    <property type="evidence" value="ECO:0007669"/>
    <property type="project" value="TreeGrafter"/>
</dbReference>
<evidence type="ECO:0000256" key="1">
    <source>
        <dbReference type="ARBA" id="ARBA00006227"/>
    </source>
</evidence>
<dbReference type="InterPro" id="IPR023563">
    <property type="entry name" value="Ribosomal_uL13_CS"/>
</dbReference>
<dbReference type="PIRSF" id="PIRSF002181">
    <property type="entry name" value="Ribosomal_L13"/>
    <property type="match status" value="1"/>
</dbReference>
<evidence type="ECO:0000256" key="3">
    <source>
        <dbReference type="ARBA" id="ARBA00023274"/>
    </source>
</evidence>
<protein>
    <submittedName>
        <fullName evidence="5">Ribosomal protein L13</fullName>
    </submittedName>
</protein>
<sequence>MIVNKNKTYVKKDKEPRKWYIIDAKEQNLGRLSSKIAYFLIGKTGITYTPHVKNEVNIIIINSKLIEITGNKKYQKTYKRHSGRPGGLKIEYFDKLQQRMPNKIIENSIKGMLPKNTLGRKLFTQIKIYPNNIHPHSSQKPLLIKLN</sequence>
<dbReference type="Pfam" id="PF00572">
    <property type="entry name" value="Ribosomal_L13"/>
    <property type="match status" value="1"/>
</dbReference>
<organism evidence="5">
    <name type="scientific">Delesseria sanguinea</name>
    <dbReference type="NCBI Taxonomy" id="131097"/>
    <lineage>
        <taxon>Eukaryota</taxon>
        <taxon>Rhodophyta</taxon>
        <taxon>Florideophyceae</taxon>
        <taxon>Rhodymeniophycidae</taxon>
        <taxon>Ceramiales</taxon>
        <taxon>Delesseriaceae</taxon>
        <taxon>Delesseria</taxon>
    </lineage>
</organism>
<dbReference type="PANTHER" id="PTHR11545:SF2">
    <property type="entry name" value="LARGE RIBOSOMAL SUBUNIT PROTEIN UL13M"/>
    <property type="match status" value="1"/>
</dbReference>
<keyword evidence="3 4" id="KW-0687">Ribonucleoprotein</keyword>
<reference evidence="5" key="2">
    <citation type="submission" date="2019-04" db="EMBL/GenBank/DDBJ databases">
        <authorList>
            <person name="Pasella M."/>
        </authorList>
    </citation>
    <scope>NUCLEOTIDE SEQUENCE</scope>
    <source>
        <strain evidence="5">PD3001_3</strain>
    </source>
</reference>
<evidence type="ECO:0000256" key="4">
    <source>
        <dbReference type="RuleBase" id="RU003877"/>
    </source>
</evidence>
<dbReference type="GO" id="GO:0003735">
    <property type="term" value="F:structural constituent of ribosome"/>
    <property type="evidence" value="ECO:0007669"/>
    <property type="project" value="InterPro"/>
</dbReference>
<dbReference type="Gene3D" id="3.90.1180.10">
    <property type="entry name" value="Ribosomal protein L13"/>
    <property type="match status" value="1"/>
</dbReference>
<comment type="similarity">
    <text evidence="1 4">Belongs to the universal ribosomal protein uL13 family.</text>
</comment>
<dbReference type="GO" id="GO:0006412">
    <property type="term" value="P:translation"/>
    <property type="evidence" value="ECO:0007669"/>
    <property type="project" value="InterPro"/>
</dbReference>